<evidence type="ECO:0000256" key="1">
    <source>
        <dbReference type="SAM" id="MobiDB-lite"/>
    </source>
</evidence>
<dbReference type="EMBL" id="LR796364">
    <property type="protein sequence ID" value="CAB4139215.1"/>
    <property type="molecule type" value="Genomic_DNA"/>
</dbReference>
<organism evidence="2">
    <name type="scientific">uncultured Caudovirales phage</name>
    <dbReference type="NCBI Taxonomy" id="2100421"/>
    <lineage>
        <taxon>Viruses</taxon>
        <taxon>Duplodnaviria</taxon>
        <taxon>Heunggongvirae</taxon>
        <taxon>Uroviricota</taxon>
        <taxon>Caudoviricetes</taxon>
        <taxon>Peduoviridae</taxon>
        <taxon>Maltschvirus</taxon>
        <taxon>Maltschvirus maltsch</taxon>
    </lineage>
</organism>
<feature type="compositionally biased region" description="Low complexity" evidence="1">
    <location>
        <begin position="27"/>
        <end position="53"/>
    </location>
</feature>
<gene>
    <name evidence="2" type="ORF">UFOVP348_47</name>
</gene>
<dbReference type="InterPro" id="IPR023346">
    <property type="entry name" value="Lysozyme-like_dom_sf"/>
</dbReference>
<dbReference type="SUPFAM" id="SSF53955">
    <property type="entry name" value="Lysozyme-like"/>
    <property type="match status" value="1"/>
</dbReference>
<dbReference type="Gene3D" id="1.10.530.10">
    <property type="match status" value="1"/>
</dbReference>
<feature type="region of interest" description="Disordered" evidence="1">
    <location>
        <begin position="1"/>
        <end position="56"/>
    </location>
</feature>
<feature type="region of interest" description="Disordered" evidence="1">
    <location>
        <begin position="419"/>
        <end position="439"/>
    </location>
</feature>
<accession>A0A6J5LXI8</accession>
<name>A0A6J5LXI8_9CAUD</name>
<sequence length="1392" mass="150763">MATDIPGWAKEAEPQATPSWASAPDKAAVPSWASAPAPAPAPQARSQPMMQPQGTPEANVKKFLDFLGRAEGADYNTIVGGSKFSDFRAHPRVVGLRTAEGPSTAAGKYQIVGTTYDEIAPKLGIRDFTPDSQDRIAVELIRRKGALEDVRSGNFDAAISKLGGTWASLPSSPYSQPKRSAEWVAKELNTPTPVQYQNFAPVRKNVDPASLNKDQDWLRASELLYSFWERKPFEGTKDDLAEWGKDSLGNFNFNLVSMAEIAYALQSASQEEKEAFLFMMDTYDNTNFSLEGAGRAAKGIVTDPTNLVGLGTLGVGFLGKFAGKQATKYGLRKMVLDSMARTGIAAGIQSGVFGAADSTVRQGIEVSAGRREEIDLSKVGVDAAVSATAGLVLGTAADAAVTKVVGAIKGRKGVDAPTVPGQATVAGEAPKVPTSPDPNVAGVTPQAEARAASGQMELFPTGLSPAEEAGLIQRQQDGRLPADQIVPNVGADVPKIDVPEMNTGLRTTRLTDEPVAPLSKAELAQQADVVVAQIRDVETKDLPAVLETLRTRSDLSREEIRVVDKAVQNYKNEVVVELATLRKERMALDAKTALSEPEVIRQQELNARIEDLEARVGSAQLADDATGSMAGSILQDRQDPMNALKGVTVESIMAEKGVTKIEAEQVWAEMVGKAHLQSEGQKISAIYDDMATKALEADDLEGAMKAAILKNRELNAKVEALAPKGASFVDKLTEFAISNVFSIKTIIINLIPSGLKTLVIPGLKAVLSNPFEKATRAEAAASYSAMRSSFGAALNAAKAGFRYEQAILSRDGTRLVEGEMAMSGRLAGSWRIFPRILNASDEFLSRINYDSFVAGKAAAEAAMEGTEKGLKGKALDDFISEASKKALDASMKPTTGDELVNPIINKGLNLGLTGEDLFKWVEKEAMRDPQSLRKGNDEEALNFVRDVLYKRKFSGEGGASKAALAYEDAMRKFPTIKLVIGQLFFRTPIRVFEEGIRLTPGLQFVAPNFMQDLAGANGALRQVRAQAEAMTSLVIASGVLSLYAQGRIQGDGAYDDYKQQKTRVDGPLPEPYTIKMSDGSTWNYRGFDPLATPVKIMVNALQRMDQLRLREAQGEFVGKDAYKQPLAAITVGAMSISSAIRDASLVEGADNFAKFVKTAFNPEEGESAFIKALGDKLFLLVPNTLHKIARDNDPQMRDPVTFWQMVEQKLLRPVGLDDPSKTAFAYDVLGNPRQMADTGSLWNVFSTASVEERNKGLNEQSQFVLSEMDRLTRVTGVTFKPPVKAKEMGDADMRMIMAADGKRTLFDVWQQNYKSLNPEAVLYPILKAPLPEGTFKYRAAKVEEAQAVINELQNAAMAMTMKQEQKVMDKFITNELLKAKSKAGQFDTPRPY</sequence>
<protein>
    <submittedName>
        <fullName evidence="2">Uncharacterized protein</fullName>
    </submittedName>
</protein>
<reference evidence="2" key="1">
    <citation type="submission" date="2020-04" db="EMBL/GenBank/DDBJ databases">
        <authorList>
            <person name="Chiriac C."/>
            <person name="Salcher M."/>
            <person name="Ghai R."/>
            <person name="Kavagutti S V."/>
        </authorList>
    </citation>
    <scope>NUCLEOTIDE SEQUENCE</scope>
</reference>
<evidence type="ECO:0000313" key="2">
    <source>
        <dbReference type="EMBL" id="CAB4139215.1"/>
    </source>
</evidence>
<proteinExistence type="predicted"/>
<dbReference type="CDD" id="cd00736">
    <property type="entry name" value="lambda_lys-like"/>
    <property type="match status" value="1"/>
</dbReference>